<dbReference type="AlphaFoldDB" id="G2FEY0"/>
<feature type="compositionally biased region" description="Polar residues" evidence="1">
    <location>
        <begin position="89"/>
        <end position="99"/>
    </location>
</feature>
<reference evidence="2 3" key="1">
    <citation type="journal article" date="2011" name="ISME J.">
        <title>The endosymbionts of the deep-sea tubeworms Riftia pachyptila and Tevnia jerichonana share an identical physiology as revealed by proteogenomic analyses.</title>
        <authorList>
            <person name="Gardebrecht A."/>
            <person name="Markert S."/>
            <person name="Felbeck H."/>
            <person name="Thuermer A."/>
            <person name="Albrecht D."/>
            <person name="Wollherr A."/>
            <person name="Kabisch J."/>
            <person name="Lehmann R."/>
            <person name="Daniel R."/>
            <person name="Liesegang H."/>
            <person name="Hecker M."/>
            <person name="Sievert S.M."/>
            <person name="Schweder T."/>
        </authorList>
    </citation>
    <scope>NUCLEOTIDE SEQUENCE [LARGE SCALE GENOMIC DNA]</scope>
</reference>
<comment type="caution">
    <text evidence="2">The sequence shown here is derived from an EMBL/GenBank/DDBJ whole genome shotgun (WGS) entry which is preliminary data.</text>
</comment>
<evidence type="ECO:0000313" key="3">
    <source>
        <dbReference type="Proteomes" id="UP000005167"/>
    </source>
</evidence>
<proteinExistence type="predicted"/>
<feature type="region of interest" description="Disordered" evidence="1">
    <location>
        <begin position="64"/>
        <end position="99"/>
    </location>
</feature>
<accession>G2FEY0</accession>
<protein>
    <submittedName>
        <fullName evidence="2">Uncharacterized protein</fullName>
    </submittedName>
</protein>
<name>G2FEY0_9GAMM</name>
<dbReference type="Proteomes" id="UP000005167">
    <property type="component" value="Unassembled WGS sequence"/>
</dbReference>
<dbReference type="EMBL" id="AFZB01000010">
    <property type="protein sequence ID" value="EGW54712.1"/>
    <property type="molecule type" value="Genomic_DNA"/>
</dbReference>
<evidence type="ECO:0000256" key="1">
    <source>
        <dbReference type="SAM" id="MobiDB-lite"/>
    </source>
</evidence>
<evidence type="ECO:0000313" key="2">
    <source>
        <dbReference type="EMBL" id="EGW54712.1"/>
    </source>
</evidence>
<organism evidence="2 3">
    <name type="scientific">endosymbiont of Tevnia jerichonana</name>
    <name type="common">vent Tica</name>
    <dbReference type="NCBI Taxonomy" id="1049564"/>
    <lineage>
        <taxon>Bacteria</taxon>
        <taxon>Pseudomonadati</taxon>
        <taxon>Pseudomonadota</taxon>
        <taxon>Gammaproteobacteria</taxon>
        <taxon>sulfur-oxidizing symbionts</taxon>
    </lineage>
</organism>
<keyword evidence="3" id="KW-1185">Reference proteome</keyword>
<gene>
    <name evidence="2" type="ORF">TevJSym_aj00770</name>
</gene>
<sequence length="99" mass="11080">MNQIDSWVLPTFHRSPLYTASARCSLSIYRGNGNRKGSYKTDSLGFFRQKLRWLRKKPVASHLIQAATTTDNEQESHGAMSRFEAPHPGNSSTISSQAP</sequence>